<dbReference type="Proteomes" id="UP001059844">
    <property type="component" value="Chromosome"/>
</dbReference>
<name>A0ABY5IQN1_9FLAO</name>
<reference evidence="1" key="1">
    <citation type="submission" date="2022-07" db="EMBL/GenBank/DDBJ databases">
        <title>Isolation, identification, and degradation of a PFOSA degrading strain from sewage treatment plant.</title>
        <authorList>
            <person name="Zhang L."/>
            <person name="Huo Y."/>
        </authorList>
    </citation>
    <scope>NUCLEOTIDE SEQUENCE</scope>
    <source>
        <strain evidence="1">C1</strain>
    </source>
</reference>
<evidence type="ECO:0000313" key="1">
    <source>
        <dbReference type="EMBL" id="UUC45148.1"/>
    </source>
</evidence>
<gene>
    <name evidence="1" type="ORF">NOX80_16175</name>
</gene>
<sequence>MRIFFFVAVFLICSLSFIPSPKTELESEFLEQIIVQERGSITYVRESWGWEKMKELLNRKVFYDYNLDNRNSIELTDSEYNFILNEIDANRNHIWSPKLLKNAESIDQNEIESYLLRKSQPVKSELKEHLKLNATSAVVKLKNKMPLAFSFSKPIFFRKGTLCIFAYSVVTHDNLGNYKQIAFYKKEKGKWVENLEIYNSLN</sequence>
<keyword evidence="2" id="KW-1185">Reference proteome</keyword>
<proteinExistence type="predicted"/>
<organism evidence="1 2">
    <name type="scientific">Flavobacterium cerinum</name>
    <dbReference type="NCBI Taxonomy" id="2502784"/>
    <lineage>
        <taxon>Bacteria</taxon>
        <taxon>Pseudomonadati</taxon>
        <taxon>Bacteroidota</taxon>
        <taxon>Flavobacteriia</taxon>
        <taxon>Flavobacteriales</taxon>
        <taxon>Flavobacteriaceae</taxon>
        <taxon>Flavobacterium</taxon>
    </lineage>
</organism>
<evidence type="ECO:0008006" key="3">
    <source>
        <dbReference type="Google" id="ProtNLM"/>
    </source>
</evidence>
<protein>
    <recommendedName>
        <fullName evidence="3">DUF4440 domain-containing protein</fullName>
    </recommendedName>
</protein>
<accession>A0ABY5IQN1</accession>
<dbReference type="RefSeq" id="WP_256550839.1">
    <property type="nucleotide sequence ID" value="NZ_CP101751.1"/>
</dbReference>
<evidence type="ECO:0000313" key="2">
    <source>
        <dbReference type="Proteomes" id="UP001059844"/>
    </source>
</evidence>
<dbReference type="EMBL" id="CP101751">
    <property type="protein sequence ID" value="UUC45148.1"/>
    <property type="molecule type" value="Genomic_DNA"/>
</dbReference>